<dbReference type="InterPro" id="IPR051260">
    <property type="entry name" value="Diverse_substr_monoxygenases"/>
</dbReference>
<dbReference type="Proteomes" id="UP000596427">
    <property type="component" value="Chromosome"/>
</dbReference>
<proteinExistence type="inferred from homology"/>
<dbReference type="RefSeq" id="WP_203194084.1">
    <property type="nucleotide sequence ID" value="NZ_CP063362.1"/>
</dbReference>
<feature type="domain" description="Luciferase-like" evidence="7">
    <location>
        <begin position="27"/>
        <end position="381"/>
    </location>
</feature>
<dbReference type="InterPro" id="IPR016215">
    <property type="entry name" value="NTA_MOA"/>
</dbReference>
<dbReference type="GO" id="GO:0004497">
    <property type="term" value="F:monooxygenase activity"/>
    <property type="evidence" value="ECO:0007669"/>
    <property type="project" value="UniProtKB-KW"/>
</dbReference>
<dbReference type="Pfam" id="PF00296">
    <property type="entry name" value="Bac_luciferase"/>
    <property type="match status" value="1"/>
</dbReference>
<keyword evidence="4" id="KW-0503">Monooxygenase</keyword>
<keyword evidence="3" id="KW-0560">Oxidoreductase</keyword>
<dbReference type="PIRSF" id="PIRSF000337">
    <property type="entry name" value="NTA_MOA"/>
    <property type="match status" value="1"/>
</dbReference>
<evidence type="ECO:0000256" key="5">
    <source>
        <dbReference type="ARBA" id="ARBA00033748"/>
    </source>
</evidence>
<name>A0A974PP42_9HYPH</name>
<feature type="binding site" evidence="6">
    <location>
        <position position="219"/>
    </location>
    <ligand>
        <name>FMN</name>
        <dbReference type="ChEBI" id="CHEBI:58210"/>
    </ligand>
</feature>
<dbReference type="AlphaFoldDB" id="A0A974PP42"/>
<evidence type="ECO:0000256" key="3">
    <source>
        <dbReference type="ARBA" id="ARBA00023002"/>
    </source>
</evidence>
<dbReference type="EMBL" id="CP063362">
    <property type="protein sequence ID" value="QRG07172.1"/>
    <property type="molecule type" value="Genomic_DNA"/>
</dbReference>
<evidence type="ECO:0000256" key="6">
    <source>
        <dbReference type="PIRSR" id="PIRSR000337-1"/>
    </source>
</evidence>
<accession>A0A974PP42</accession>
<protein>
    <submittedName>
        <fullName evidence="8">LLM class flavin-dependent oxidoreductase</fullName>
    </submittedName>
</protein>
<feature type="binding site" evidence="6">
    <location>
        <position position="144"/>
    </location>
    <ligand>
        <name>FMN</name>
        <dbReference type="ChEBI" id="CHEBI:58210"/>
    </ligand>
</feature>
<dbReference type="SUPFAM" id="SSF51679">
    <property type="entry name" value="Bacterial luciferase-like"/>
    <property type="match status" value="1"/>
</dbReference>
<feature type="binding site" evidence="6">
    <location>
        <position position="148"/>
    </location>
    <ligand>
        <name>FMN</name>
        <dbReference type="ChEBI" id="CHEBI:58210"/>
    </ligand>
</feature>
<reference evidence="8 9" key="1">
    <citation type="submission" date="2020-10" db="EMBL/GenBank/DDBJ databases">
        <title>Degradation of 1,4-Dioxane by Xanthobacter sp. YN2, via a Novel Group-2 Soluble Di-Iron Monooxygenase.</title>
        <authorList>
            <person name="Ma F."/>
            <person name="Wang Y."/>
            <person name="Yang J."/>
            <person name="Guo H."/>
            <person name="Su D."/>
            <person name="Yu L."/>
        </authorList>
    </citation>
    <scope>NUCLEOTIDE SEQUENCE [LARGE SCALE GENOMIC DNA]</scope>
    <source>
        <strain evidence="8 9">YN2</strain>
    </source>
</reference>
<keyword evidence="2 6" id="KW-0288">FMN</keyword>
<evidence type="ECO:0000313" key="9">
    <source>
        <dbReference type="Proteomes" id="UP000596427"/>
    </source>
</evidence>
<evidence type="ECO:0000256" key="2">
    <source>
        <dbReference type="ARBA" id="ARBA00022643"/>
    </source>
</evidence>
<dbReference type="NCBIfam" id="TIGR03860">
    <property type="entry name" value="FMN_nitrolo"/>
    <property type="match status" value="1"/>
</dbReference>
<dbReference type="PANTHER" id="PTHR30011:SF16">
    <property type="entry name" value="C2H2 FINGER DOMAIN TRANSCRIPTION FACTOR (EUROFUNG)-RELATED"/>
    <property type="match status" value="1"/>
</dbReference>
<dbReference type="Gene3D" id="3.20.20.30">
    <property type="entry name" value="Luciferase-like domain"/>
    <property type="match status" value="1"/>
</dbReference>
<feature type="binding site" evidence="6">
    <location>
        <position position="57"/>
    </location>
    <ligand>
        <name>FMN</name>
        <dbReference type="ChEBI" id="CHEBI:58210"/>
    </ligand>
</feature>
<feature type="binding site" evidence="6">
    <location>
        <position position="94"/>
    </location>
    <ligand>
        <name>FMN</name>
        <dbReference type="ChEBI" id="CHEBI:58210"/>
    </ligand>
</feature>
<dbReference type="InterPro" id="IPR036661">
    <property type="entry name" value="Luciferase-like_sf"/>
</dbReference>
<dbReference type="KEGG" id="xdi:EZH22_01635"/>
<evidence type="ECO:0000259" key="7">
    <source>
        <dbReference type="Pfam" id="PF00296"/>
    </source>
</evidence>
<keyword evidence="1 6" id="KW-0285">Flavoprotein</keyword>
<dbReference type="PANTHER" id="PTHR30011">
    <property type="entry name" value="ALKANESULFONATE MONOOXYGENASE-RELATED"/>
    <property type="match status" value="1"/>
</dbReference>
<dbReference type="CDD" id="cd01095">
    <property type="entry name" value="Nitrilotriacetate_monoxgenase"/>
    <property type="match status" value="1"/>
</dbReference>
<evidence type="ECO:0000313" key="8">
    <source>
        <dbReference type="EMBL" id="QRG07172.1"/>
    </source>
</evidence>
<organism evidence="8 9">
    <name type="scientific">Xanthobacter dioxanivorans</name>
    <dbReference type="NCBI Taxonomy" id="2528964"/>
    <lineage>
        <taxon>Bacteria</taxon>
        <taxon>Pseudomonadati</taxon>
        <taxon>Pseudomonadota</taxon>
        <taxon>Alphaproteobacteria</taxon>
        <taxon>Hyphomicrobiales</taxon>
        <taxon>Xanthobacteraceae</taxon>
        <taxon>Xanthobacter</taxon>
    </lineage>
</organism>
<evidence type="ECO:0000256" key="4">
    <source>
        <dbReference type="ARBA" id="ARBA00023033"/>
    </source>
</evidence>
<sequence>MAPRQLHLNVNTLNAGFYSSAWRAPSSDPRAYADIAHYVKVAQIAERGTFDAIFLADVPAFSDRPDLRPFQALEPTIVLAHVAAATEHLGLIGTASTSFNDPYNLARRFASLDIASNGRVGWNIVTTADASAARNFGTDELEAHANRYERADEFADVVTALWDSWEDDAFVGDKGTGHFIDTAKVHPIEHRGRHFSVRGPLNVPRSAQGRPVLVQAGGSADGIRLAARHAEAIFSVAHTLEEALAFAGSVRTQARTFGRNGDDIVILPGLAAIIGSTEAEARRREEELWALTPGDYGLRRVAGILKVDPASLDLDGPLPDVARPVDGMQTFFDALVGAADREKLTVRQLIRRFGGSTGHRVIVGTPEAIADDIEAWFTAGAVDGFNLMPDVLPEGLEVFVDHVVPLLRKRGLFRTHYSGRTLREHFGLPRPASRFAPGTAVCAPRIAAGR</sequence>
<keyword evidence="9" id="KW-1185">Reference proteome</keyword>
<comment type="similarity">
    <text evidence="5">Belongs to the NtaA/SnaA/DszA monooxygenase family.</text>
</comment>
<gene>
    <name evidence="8" type="ORF">EZH22_01635</name>
</gene>
<dbReference type="GO" id="GO:0016705">
    <property type="term" value="F:oxidoreductase activity, acting on paired donors, with incorporation or reduction of molecular oxygen"/>
    <property type="evidence" value="ECO:0007669"/>
    <property type="project" value="InterPro"/>
</dbReference>
<evidence type="ECO:0000256" key="1">
    <source>
        <dbReference type="ARBA" id="ARBA00022630"/>
    </source>
</evidence>
<dbReference type="InterPro" id="IPR011251">
    <property type="entry name" value="Luciferase-like_dom"/>
</dbReference>